<feature type="compositionally biased region" description="Basic and acidic residues" evidence="6">
    <location>
        <begin position="506"/>
        <end position="518"/>
    </location>
</feature>
<reference evidence="11" key="1">
    <citation type="journal article" date="2019" name="Int. J. Syst. Evol. Microbiol.">
        <title>The Global Catalogue of Microorganisms (GCM) 10K type strain sequencing project: providing services to taxonomists for standard genome sequencing and annotation.</title>
        <authorList>
            <consortium name="The Broad Institute Genomics Platform"/>
            <consortium name="The Broad Institute Genome Sequencing Center for Infectious Disease"/>
            <person name="Wu L."/>
            <person name="Ma J."/>
        </authorList>
    </citation>
    <scope>NUCLEOTIDE SEQUENCE [LARGE SCALE GENOMIC DNA]</scope>
    <source>
        <strain evidence="11">CGMCC 1.15399</strain>
    </source>
</reference>
<sequence length="518" mass="55119">WPAALALPVAAACCAFAALLLDGRSGVVWACVLAAALALATVAAVAALRQAHQEAVRAMSRREGVMQQREADFQRHLQQRNTQWSKHVAARSKALQEAIKHLVEVRIPAVIAQEAVPAPYQSPGLDEDAAELLEDVLDAVGGAAEQDRERQESLRLALLALARRVQTSAHRIQENVSVMAERHPGNPDVLETSMQVDHAAAQQGRHAQSLAVLCGEWPGQQWPNPLALVDVVRAAASRIVAYKRVEVSGDPDTAVAAHVVEPLIHLVAELLANATQSSPPATTVLVAVRNVQRGAVIEIDDGGVGMDDHHLEQAREIVSGRRPVDVGEVGEIPQTGLAVIGHYVRRHGFLADLLPSPYGGVRAVVLVTSSIVETLEPAQAPPRARPPRHEAQPIDPAQDHFAQDHLAQDHLAQDHLVQDHLVQGHFAQEHPTLDDPAPDTSGEHAAGTGGTASSTTEGTAGGALPRRRSRRGEAGSDATDPGGARPAAAERPATPEQAGEWMAAFFDHDPGTGEHDDR</sequence>
<evidence type="ECO:0000259" key="9">
    <source>
        <dbReference type="Pfam" id="PF02518"/>
    </source>
</evidence>
<keyword evidence="7" id="KW-0812">Transmembrane</keyword>
<feature type="domain" description="Histidine kinase/HSP90-like ATPase" evidence="9">
    <location>
        <begin position="261"/>
        <end position="349"/>
    </location>
</feature>
<evidence type="ECO:0000256" key="1">
    <source>
        <dbReference type="ARBA" id="ARBA00000085"/>
    </source>
</evidence>
<keyword evidence="3" id="KW-0597">Phosphoprotein</keyword>
<proteinExistence type="predicted"/>
<dbReference type="PANTHER" id="PTHR45436:SF5">
    <property type="entry name" value="SENSOR HISTIDINE KINASE TRCS"/>
    <property type="match status" value="1"/>
</dbReference>
<keyword evidence="10" id="KW-0067">ATP-binding</keyword>
<dbReference type="InterPro" id="IPR036890">
    <property type="entry name" value="HATPase_C_sf"/>
</dbReference>
<feature type="non-terminal residue" evidence="10">
    <location>
        <position position="1"/>
    </location>
</feature>
<dbReference type="Pfam" id="PF02518">
    <property type="entry name" value="HATPase_c"/>
    <property type="match status" value="1"/>
</dbReference>
<dbReference type="PANTHER" id="PTHR45436">
    <property type="entry name" value="SENSOR HISTIDINE KINASE YKOH"/>
    <property type="match status" value="1"/>
</dbReference>
<name>A0ABW4G304_9ACTN</name>
<dbReference type="EC" id="2.7.13.3" evidence="2"/>
<keyword evidence="10" id="KW-0547">Nucleotide-binding</keyword>
<keyword evidence="7" id="KW-0472">Membrane</keyword>
<feature type="transmembrane region" description="Helical" evidence="7">
    <location>
        <begin position="27"/>
        <end position="48"/>
    </location>
</feature>
<keyword evidence="8" id="KW-0732">Signal</keyword>
<dbReference type="InterPro" id="IPR050428">
    <property type="entry name" value="TCS_sensor_his_kinase"/>
</dbReference>
<feature type="signal peptide" evidence="8">
    <location>
        <begin position="1"/>
        <end position="17"/>
    </location>
</feature>
<evidence type="ECO:0000313" key="10">
    <source>
        <dbReference type="EMBL" id="MFD1537138.1"/>
    </source>
</evidence>
<evidence type="ECO:0000256" key="5">
    <source>
        <dbReference type="ARBA" id="ARBA00022777"/>
    </source>
</evidence>
<accession>A0ABW4G304</accession>
<evidence type="ECO:0000256" key="7">
    <source>
        <dbReference type="SAM" id="Phobius"/>
    </source>
</evidence>
<keyword evidence="4" id="KW-0808">Transferase</keyword>
<gene>
    <name evidence="10" type="ORF">ACFSJ0_08845</name>
</gene>
<dbReference type="InterPro" id="IPR003594">
    <property type="entry name" value="HATPase_dom"/>
</dbReference>
<keyword evidence="7" id="KW-1133">Transmembrane helix</keyword>
<keyword evidence="11" id="KW-1185">Reference proteome</keyword>
<evidence type="ECO:0000256" key="6">
    <source>
        <dbReference type="SAM" id="MobiDB-lite"/>
    </source>
</evidence>
<dbReference type="RefSeq" id="WP_378620313.1">
    <property type="nucleotide sequence ID" value="NZ_JBHUCM010000008.1"/>
</dbReference>
<comment type="catalytic activity">
    <reaction evidence="1">
        <text>ATP + protein L-histidine = ADP + protein N-phospho-L-histidine.</text>
        <dbReference type="EC" id="2.7.13.3"/>
    </reaction>
</comment>
<comment type="caution">
    <text evidence="10">The sequence shown here is derived from an EMBL/GenBank/DDBJ whole genome shotgun (WGS) entry which is preliminary data.</text>
</comment>
<dbReference type="SUPFAM" id="SSF55874">
    <property type="entry name" value="ATPase domain of HSP90 chaperone/DNA topoisomerase II/histidine kinase"/>
    <property type="match status" value="1"/>
</dbReference>
<feature type="compositionally biased region" description="Low complexity" evidence="6">
    <location>
        <begin position="481"/>
        <end position="498"/>
    </location>
</feature>
<evidence type="ECO:0000256" key="8">
    <source>
        <dbReference type="SAM" id="SignalP"/>
    </source>
</evidence>
<evidence type="ECO:0000313" key="11">
    <source>
        <dbReference type="Proteomes" id="UP001597097"/>
    </source>
</evidence>
<feature type="chain" id="PRO_5045851248" description="histidine kinase" evidence="8">
    <location>
        <begin position="18"/>
        <end position="518"/>
    </location>
</feature>
<dbReference type="Gene3D" id="3.30.565.10">
    <property type="entry name" value="Histidine kinase-like ATPase, C-terminal domain"/>
    <property type="match status" value="1"/>
</dbReference>
<dbReference type="Proteomes" id="UP001597097">
    <property type="component" value="Unassembled WGS sequence"/>
</dbReference>
<organism evidence="10 11">
    <name type="scientific">Nonomuraea guangzhouensis</name>
    <dbReference type="NCBI Taxonomy" id="1291555"/>
    <lineage>
        <taxon>Bacteria</taxon>
        <taxon>Bacillati</taxon>
        <taxon>Actinomycetota</taxon>
        <taxon>Actinomycetes</taxon>
        <taxon>Streptosporangiales</taxon>
        <taxon>Streptosporangiaceae</taxon>
        <taxon>Nonomuraea</taxon>
    </lineage>
</organism>
<dbReference type="GO" id="GO:0005524">
    <property type="term" value="F:ATP binding"/>
    <property type="evidence" value="ECO:0007669"/>
    <property type="project" value="UniProtKB-KW"/>
</dbReference>
<protein>
    <recommendedName>
        <fullName evidence="2">histidine kinase</fullName>
        <ecNumber evidence="2">2.7.13.3</ecNumber>
    </recommendedName>
</protein>
<feature type="compositionally biased region" description="Low complexity" evidence="6">
    <location>
        <begin position="443"/>
        <end position="458"/>
    </location>
</feature>
<keyword evidence="5" id="KW-0418">Kinase</keyword>
<evidence type="ECO:0000256" key="4">
    <source>
        <dbReference type="ARBA" id="ARBA00022679"/>
    </source>
</evidence>
<evidence type="ECO:0000256" key="3">
    <source>
        <dbReference type="ARBA" id="ARBA00022553"/>
    </source>
</evidence>
<feature type="region of interest" description="Disordered" evidence="6">
    <location>
        <begin position="429"/>
        <end position="518"/>
    </location>
</feature>
<evidence type="ECO:0000256" key="2">
    <source>
        <dbReference type="ARBA" id="ARBA00012438"/>
    </source>
</evidence>
<dbReference type="EMBL" id="JBHUCM010000008">
    <property type="protein sequence ID" value="MFD1537138.1"/>
    <property type="molecule type" value="Genomic_DNA"/>
</dbReference>